<keyword evidence="3" id="KW-0663">Pyridoxal phosphate</keyword>
<dbReference type="Gene3D" id="3.90.1150.10">
    <property type="entry name" value="Aspartate Aminotransferase, domain 1"/>
    <property type="match status" value="1"/>
</dbReference>
<dbReference type="Proteomes" id="UP000238312">
    <property type="component" value="Unassembled WGS sequence"/>
</dbReference>
<dbReference type="InterPro" id="IPR015424">
    <property type="entry name" value="PyrdxlP-dep_Trfase"/>
</dbReference>
<evidence type="ECO:0000259" key="4">
    <source>
        <dbReference type="Pfam" id="PF01212"/>
    </source>
</evidence>
<protein>
    <submittedName>
        <fullName evidence="5">L-threonine aldolase</fullName>
    </submittedName>
</protein>
<dbReference type="GO" id="GO:0008732">
    <property type="term" value="F:L-allo-threonine aldolase activity"/>
    <property type="evidence" value="ECO:0007669"/>
    <property type="project" value="TreeGrafter"/>
</dbReference>
<name>A0A2T0N7U0_9ACTN</name>
<dbReference type="InterPro" id="IPR015421">
    <property type="entry name" value="PyrdxlP-dep_Trfase_major"/>
</dbReference>
<sequence>MPESSPPVRRSLFLHAPIRRGPRRMLEQMLALVDDDTPADGPQGPVAVLERRLAELLGKESALFFPSGTMAQQTALRVHADRLGRRTFAAHPQSHLDVWEEQGYNAVHRLRLRRTGDPHELMTAADLAAAAGEPLAAAVWELPQRDLGGLLPTWDELGEQVALVRATGAAAHLDGARLWEAQTYYRRPFDEIAALFDTVYVSLYKSLQGVRGAVLASDSATVEAARVWRQRLGGGIRDAWPLALAALVHLDTLAERMPAYREHAIAIAAAINADGAARAHPDPPQTPMFHVHLPAGRHAVERAGQEILAEHGIQLWGRVRSASEPGRSAFEVSVGENAMEFTPDEVVGLIHDVLARAR</sequence>
<dbReference type="GO" id="GO:0006567">
    <property type="term" value="P:L-threonine catabolic process"/>
    <property type="evidence" value="ECO:0007669"/>
    <property type="project" value="TreeGrafter"/>
</dbReference>
<dbReference type="EMBL" id="PVNG01000003">
    <property type="protein sequence ID" value="PRX68629.1"/>
    <property type="molecule type" value="Genomic_DNA"/>
</dbReference>
<evidence type="ECO:0000313" key="6">
    <source>
        <dbReference type="Proteomes" id="UP000238312"/>
    </source>
</evidence>
<dbReference type="OrthoDB" id="9774495at2"/>
<dbReference type="InterPro" id="IPR015422">
    <property type="entry name" value="PyrdxlP-dep_Trfase_small"/>
</dbReference>
<evidence type="ECO:0000256" key="1">
    <source>
        <dbReference type="ARBA" id="ARBA00001933"/>
    </source>
</evidence>
<dbReference type="Gene3D" id="3.40.640.10">
    <property type="entry name" value="Type I PLP-dependent aspartate aminotransferase-like (Major domain)"/>
    <property type="match status" value="1"/>
</dbReference>
<dbReference type="GO" id="GO:0005829">
    <property type="term" value="C:cytosol"/>
    <property type="evidence" value="ECO:0007669"/>
    <property type="project" value="TreeGrafter"/>
</dbReference>
<dbReference type="SUPFAM" id="SSF53383">
    <property type="entry name" value="PLP-dependent transferases"/>
    <property type="match status" value="1"/>
</dbReference>
<evidence type="ECO:0000256" key="3">
    <source>
        <dbReference type="ARBA" id="ARBA00022898"/>
    </source>
</evidence>
<comment type="caution">
    <text evidence="5">The sequence shown here is derived from an EMBL/GenBank/DDBJ whole genome shotgun (WGS) entry which is preliminary data.</text>
</comment>
<proteinExistence type="inferred from homology"/>
<dbReference type="RefSeq" id="WP_106236945.1">
    <property type="nucleotide sequence ID" value="NZ_PVNG01000003.1"/>
</dbReference>
<organism evidence="5 6">
    <name type="scientific">Nonomuraea fuscirosea</name>
    <dbReference type="NCBI Taxonomy" id="1291556"/>
    <lineage>
        <taxon>Bacteria</taxon>
        <taxon>Bacillati</taxon>
        <taxon>Actinomycetota</taxon>
        <taxon>Actinomycetes</taxon>
        <taxon>Streptosporangiales</taxon>
        <taxon>Streptosporangiaceae</taxon>
        <taxon>Nonomuraea</taxon>
    </lineage>
</organism>
<dbReference type="GO" id="GO:0006545">
    <property type="term" value="P:glycine biosynthetic process"/>
    <property type="evidence" value="ECO:0007669"/>
    <property type="project" value="TreeGrafter"/>
</dbReference>
<gene>
    <name evidence="5" type="ORF">B0I32_103591</name>
</gene>
<evidence type="ECO:0000313" key="5">
    <source>
        <dbReference type="EMBL" id="PRX68629.1"/>
    </source>
</evidence>
<dbReference type="AlphaFoldDB" id="A0A2T0N7U0"/>
<comment type="cofactor">
    <cofactor evidence="1">
        <name>pyridoxal 5'-phosphate</name>
        <dbReference type="ChEBI" id="CHEBI:597326"/>
    </cofactor>
</comment>
<dbReference type="InterPro" id="IPR001597">
    <property type="entry name" value="ArAA_b-elim_lyase/Thr_aldolase"/>
</dbReference>
<evidence type="ECO:0000256" key="2">
    <source>
        <dbReference type="ARBA" id="ARBA00006966"/>
    </source>
</evidence>
<keyword evidence="6" id="KW-1185">Reference proteome</keyword>
<dbReference type="Pfam" id="PF01212">
    <property type="entry name" value="Beta_elim_lyase"/>
    <property type="match status" value="1"/>
</dbReference>
<dbReference type="PANTHER" id="PTHR48097">
    <property type="entry name" value="L-THREONINE ALDOLASE-RELATED"/>
    <property type="match status" value="1"/>
</dbReference>
<feature type="domain" description="Aromatic amino acid beta-eliminating lyase/threonine aldolase" evidence="4">
    <location>
        <begin position="23"/>
        <end position="291"/>
    </location>
</feature>
<comment type="similarity">
    <text evidence="2">Belongs to the threonine aldolase family.</text>
</comment>
<dbReference type="PANTHER" id="PTHR48097:SF9">
    <property type="entry name" value="L-THREONINE ALDOLASE"/>
    <property type="match status" value="1"/>
</dbReference>
<reference evidence="5 6" key="1">
    <citation type="submission" date="2018-03" db="EMBL/GenBank/DDBJ databases">
        <title>Genomic Encyclopedia of Type Strains, Phase III (KMG-III): the genomes of soil and plant-associated and newly described type strains.</title>
        <authorList>
            <person name="Whitman W."/>
        </authorList>
    </citation>
    <scope>NUCLEOTIDE SEQUENCE [LARGE SCALE GENOMIC DNA]</scope>
    <source>
        <strain evidence="5 6">CGMCC 4.7104</strain>
    </source>
</reference>
<accession>A0A2T0N7U0</accession>